<accession>W1Y0N1</accession>
<gene>
    <name evidence="1" type="ORF">Q604_UNBC09630G0001</name>
</gene>
<dbReference type="EMBL" id="AZMM01009630">
    <property type="protein sequence ID" value="ETJ36082.1"/>
    <property type="molecule type" value="Genomic_DNA"/>
</dbReference>
<reference evidence="1" key="1">
    <citation type="submission" date="2013-12" db="EMBL/GenBank/DDBJ databases">
        <title>A Varibaculum cambriense genome reconstructed from a premature infant gut community with otherwise low bacterial novelty that shifts toward anaerobic metabolism during the third week of life.</title>
        <authorList>
            <person name="Brown C.T."/>
            <person name="Sharon I."/>
            <person name="Thomas B.C."/>
            <person name="Castelle C.J."/>
            <person name="Morowitz M.J."/>
            <person name="Banfield J.F."/>
        </authorList>
    </citation>
    <scope>NUCLEOTIDE SEQUENCE</scope>
</reference>
<feature type="non-terminal residue" evidence="1">
    <location>
        <position position="1"/>
    </location>
</feature>
<dbReference type="AlphaFoldDB" id="W1Y0N1"/>
<sequence length="23" mass="2636">MIIGKDLTLDVLSRDKVSKVYEL</sequence>
<comment type="caution">
    <text evidence="1">The sequence shown here is derived from an EMBL/GenBank/DDBJ whole genome shotgun (WGS) entry which is preliminary data.</text>
</comment>
<organism evidence="1">
    <name type="scientific">human gut metagenome</name>
    <dbReference type="NCBI Taxonomy" id="408170"/>
    <lineage>
        <taxon>unclassified sequences</taxon>
        <taxon>metagenomes</taxon>
        <taxon>organismal metagenomes</taxon>
    </lineage>
</organism>
<name>W1Y0N1_9ZZZZ</name>
<proteinExistence type="predicted"/>
<evidence type="ECO:0000313" key="1">
    <source>
        <dbReference type="EMBL" id="ETJ36082.1"/>
    </source>
</evidence>
<protein>
    <submittedName>
        <fullName evidence="1">Uncharacterized protein</fullName>
    </submittedName>
</protein>